<dbReference type="PANTHER" id="PTHR31881">
    <property type="match status" value="1"/>
</dbReference>
<sequence>MLNGLLEVFSWLDWLAIGCFFISWGCYYYYCLLRTRSKRCLAATMHGYRYDWMKRMVDRDVRIADATIMTHLERNGAFFASSSLLILAALFSLLGASEKALAMVTELPFAMAQPTHLGIEIKILLLVGIFIYAFFTFTWSMRQYNFCAILIASAPLPSEKNVTPGARNAFAIQAANVIDLAANQFNYGLRAYYFGLALLGWFLHPLALIFSTLAVVGILYRREFHSKTLKALAAGRDLNVSFRGILQDIEPSLSPGRDTTPTDTKV</sequence>
<dbReference type="Proteomes" id="UP001156682">
    <property type="component" value="Unassembled WGS sequence"/>
</dbReference>
<evidence type="ECO:0000313" key="2">
    <source>
        <dbReference type="EMBL" id="GLR63790.1"/>
    </source>
</evidence>
<dbReference type="RefSeq" id="WP_245597819.1">
    <property type="nucleotide sequence ID" value="NZ_BSOR01000017.1"/>
</dbReference>
<evidence type="ECO:0008006" key="4">
    <source>
        <dbReference type="Google" id="ProtNLM"/>
    </source>
</evidence>
<evidence type="ECO:0000313" key="3">
    <source>
        <dbReference type="Proteomes" id="UP001156682"/>
    </source>
</evidence>
<organism evidence="2 3">
    <name type="scientific">Marinospirillum insulare</name>
    <dbReference type="NCBI Taxonomy" id="217169"/>
    <lineage>
        <taxon>Bacteria</taxon>
        <taxon>Pseudomonadati</taxon>
        <taxon>Pseudomonadota</taxon>
        <taxon>Gammaproteobacteria</taxon>
        <taxon>Oceanospirillales</taxon>
        <taxon>Oceanospirillaceae</taxon>
        <taxon>Marinospirillum</taxon>
    </lineage>
</organism>
<dbReference type="Pfam" id="PF04654">
    <property type="entry name" value="DUF599"/>
    <property type="match status" value="1"/>
</dbReference>
<evidence type="ECO:0000256" key="1">
    <source>
        <dbReference type="SAM" id="Phobius"/>
    </source>
</evidence>
<accession>A0ABQ5ZUD5</accession>
<feature type="transmembrane region" description="Helical" evidence="1">
    <location>
        <begin position="77"/>
        <end position="96"/>
    </location>
</feature>
<keyword evidence="1" id="KW-0472">Membrane</keyword>
<comment type="caution">
    <text evidence="2">The sequence shown here is derived from an EMBL/GenBank/DDBJ whole genome shotgun (WGS) entry which is preliminary data.</text>
</comment>
<feature type="transmembrane region" description="Helical" evidence="1">
    <location>
        <begin position="192"/>
        <end position="220"/>
    </location>
</feature>
<feature type="transmembrane region" description="Helical" evidence="1">
    <location>
        <begin position="12"/>
        <end position="30"/>
    </location>
</feature>
<gene>
    <name evidence="2" type="ORF">GCM10007878_12250</name>
</gene>
<keyword evidence="3" id="KW-1185">Reference proteome</keyword>
<protein>
    <recommendedName>
        <fullName evidence="4">DUF599 domain-containing protein</fullName>
    </recommendedName>
</protein>
<feature type="transmembrane region" description="Helical" evidence="1">
    <location>
        <begin position="117"/>
        <end position="135"/>
    </location>
</feature>
<dbReference type="InterPro" id="IPR006747">
    <property type="entry name" value="DUF599"/>
</dbReference>
<proteinExistence type="predicted"/>
<keyword evidence="1" id="KW-0812">Transmembrane</keyword>
<reference evidence="3" key="1">
    <citation type="journal article" date="2019" name="Int. J. Syst. Evol. Microbiol.">
        <title>The Global Catalogue of Microorganisms (GCM) 10K type strain sequencing project: providing services to taxonomists for standard genome sequencing and annotation.</title>
        <authorList>
            <consortium name="The Broad Institute Genomics Platform"/>
            <consortium name="The Broad Institute Genome Sequencing Center for Infectious Disease"/>
            <person name="Wu L."/>
            <person name="Ma J."/>
        </authorList>
    </citation>
    <scope>NUCLEOTIDE SEQUENCE [LARGE SCALE GENOMIC DNA]</scope>
    <source>
        <strain evidence="3">NBRC 100033</strain>
    </source>
</reference>
<keyword evidence="1" id="KW-1133">Transmembrane helix</keyword>
<dbReference type="PANTHER" id="PTHR31881:SF6">
    <property type="entry name" value="OS09G0494600 PROTEIN"/>
    <property type="match status" value="1"/>
</dbReference>
<name>A0ABQ5ZUD5_9GAMM</name>
<dbReference type="EMBL" id="BSOR01000017">
    <property type="protein sequence ID" value="GLR63790.1"/>
    <property type="molecule type" value="Genomic_DNA"/>
</dbReference>